<reference evidence="3" key="1">
    <citation type="submission" date="2012-06" db="EMBL/GenBank/DDBJ databases">
        <title>Genome analysis of multiple Granulibacter bethesdensis isolates demonstrates substantial genome diversity.</title>
        <authorList>
            <person name="Greenberg D.E."/>
            <person name="Porcella S.F."/>
            <person name="Zarember K."/>
            <person name="Zelazny A.M."/>
            <person name="Bruno D."/>
            <person name="Martens C."/>
            <person name="Barbian K.D."/>
            <person name="Jaske E."/>
            <person name="Holland S.M."/>
        </authorList>
    </citation>
    <scope>NUCLEOTIDE SEQUENCE [LARGE SCALE GENOMIC DNA]</scope>
    <source>
        <strain evidence="3">CGDNIH3</strain>
    </source>
</reference>
<organism evidence="2 3">
    <name type="scientific">Granulibacter bethesdensis</name>
    <dbReference type="NCBI Taxonomy" id="364410"/>
    <lineage>
        <taxon>Bacteria</taxon>
        <taxon>Pseudomonadati</taxon>
        <taxon>Pseudomonadota</taxon>
        <taxon>Alphaproteobacteria</taxon>
        <taxon>Acetobacterales</taxon>
        <taxon>Acetobacteraceae</taxon>
        <taxon>Granulibacter</taxon>
    </lineage>
</organism>
<dbReference type="KEGG" id="gbc:GbCGDNIH3_1560"/>
<evidence type="ECO:0000313" key="2">
    <source>
        <dbReference type="EMBL" id="APG30473.1"/>
    </source>
</evidence>
<gene>
    <name evidence="2" type="ORF">GbCGDNIH3_1560</name>
</gene>
<keyword evidence="1" id="KW-0812">Transmembrane</keyword>
<proteinExistence type="predicted"/>
<sequence>MQTLHPPWNKRRGSGGTMRALYLKIAGAAVLLGNVLSCGSAVADYWDPKLVAKLSQALEEENERQKKHNEAIESKLTPEILEKLRQKYYVPPGPYHLYRGEEKERLTQSFWDELQRRNPNVSLLHSYITINEQGDWFVCMSTEEILNNHIQKREFSIKSSRAWTLYGEEFGGKFLSEIDRKSCNPDGEVVK</sequence>
<accession>A0AAN1AQF8</accession>
<protein>
    <submittedName>
        <fullName evidence="2">Uncharacterized protein</fullName>
    </submittedName>
</protein>
<dbReference type="Proteomes" id="UP000019438">
    <property type="component" value="Chromosome"/>
</dbReference>
<feature type="transmembrane region" description="Helical" evidence="1">
    <location>
        <begin position="21"/>
        <end position="46"/>
    </location>
</feature>
<evidence type="ECO:0000256" key="1">
    <source>
        <dbReference type="SAM" id="Phobius"/>
    </source>
</evidence>
<name>A0AAN1AQF8_9PROT</name>
<dbReference type="EMBL" id="CP003181">
    <property type="protein sequence ID" value="APG30473.1"/>
    <property type="molecule type" value="Genomic_DNA"/>
</dbReference>
<keyword evidence="1" id="KW-0472">Membrane</keyword>
<dbReference type="AlphaFoldDB" id="A0AAN1AQF8"/>
<keyword evidence="1" id="KW-1133">Transmembrane helix</keyword>
<evidence type="ECO:0000313" key="3">
    <source>
        <dbReference type="Proteomes" id="UP000019438"/>
    </source>
</evidence>